<dbReference type="AlphaFoldDB" id="A0AAX4HUE7"/>
<dbReference type="Gene3D" id="3.30.2290.10">
    <property type="entry name" value="PmbA/TldD superfamily"/>
    <property type="match status" value="1"/>
</dbReference>
<keyword evidence="6" id="KW-1185">Reference proteome</keyword>
<dbReference type="PANTHER" id="PTHR43421">
    <property type="entry name" value="METALLOPROTEASE PMBA"/>
    <property type="match status" value="1"/>
</dbReference>
<dbReference type="InterPro" id="IPR045570">
    <property type="entry name" value="Metalloprtase-TldD/E_cen_dom"/>
</dbReference>
<dbReference type="GO" id="GO:0006508">
    <property type="term" value="P:proteolysis"/>
    <property type="evidence" value="ECO:0007669"/>
    <property type="project" value="InterPro"/>
</dbReference>
<proteinExistence type="inferred from homology"/>
<dbReference type="Pfam" id="PF01523">
    <property type="entry name" value="PmbA_TldD_1st"/>
    <property type="match status" value="1"/>
</dbReference>
<dbReference type="InterPro" id="IPR035068">
    <property type="entry name" value="TldD/PmbA_N"/>
</dbReference>
<dbReference type="Pfam" id="PF19290">
    <property type="entry name" value="PmbA_TldD_2nd"/>
    <property type="match status" value="1"/>
</dbReference>
<evidence type="ECO:0000259" key="4">
    <source>
        <dbReference type="Pfam" id="PF19290"/>
    </source>
</evidence>
<dbReference type="GO" id="GO:0008237">
    <property type="term" value="F:metallopeptidase activity"/>
    <property type="evidence" value="ECO:0007669"/>
    <property type="project" value="InterPro"/>
</dbReference>
<reference evidence="5 6" key="1">
    <citation type="submission" date="2023-11" db="EMBL/GenBank/DDBJ databases">
        <title>Peredibacter starrii A3.12.</title>
        <authorList>
            <person name="Mitchell R.J."/>
        </authorList>
    </citation>
    <scope>NUCLEOTIDE SEQUENCE [LARGE SCALE GENOMIC DNA]</scope>
    <source>
        <strain evidence="5 6">A3.12</strain>
    </source>
</reference>
<name>A0AAX4HUE7_9BACT</name>
<dbReference type="InterPro" id="IPR002510">
    <property type="entry name" value="Metalloprtase-TldD/E_N"/>
</dbReference>
<dbReference type="InterPro" id="IPR047657">
    <property type="entry name" value="PmbA"/>
</dbReference>
<dbReference type="KEGG" id="psti:SOO65_08645"/>
<dbReference type="Pfam" id="PF19289">
    <property type="entry name" value="PmbA_TldD_3rd"/>
    <property type="match status" value="1"/>
</dbReference>
<feature type="domain" description="Metalloprotease TldD/E C-terminal" evidence="3">
    <location>
        <begin position="220"/>
        <end position="436"/>
    </location>
</feature>
<dbReference type="SUPFAM" id="SSF111283">
    <property type="entry name" value="Putative modulator of DNA gyrase, PmbA/TldD"/>
    <property type="match status" value="1"/>
</dbReference>
<organism evidence="5 6">
    <name type="scientific">Peredibacter starrii</name>
    <dbReference type="NCBI Taxonomy" id="28202"/>
    <lineage>
        <taxon>Bacteria</taxon>
        <taxon>Pseudomonadati</taxon>
        <taxon>Bdellovibrionota</taxon>
        <taxon>Bacteriovoracia</taxon>
        <taxon>Bacteriovoracales</taxon>
        <taxon>Bacteriovoracaceae</taxon>
        <taxon>Peredibacter</taxon>
    </lineage>
</organism>
<dbReference type="InterPro" id="IPR045569">
    <property type="entry name" value="Metalloprtase-TldD/E_C"/>
</dbReference>
<protein>
    <submittedName>
        <fullName evidence="5">TldD/PmbA family protein</fullName>
    </submittedName>
</protein>
<dbReference type="EMBL" id="CP139487">
    <property type="protein sequence ID" value="WPU66815.1"/>
    <property type="molecule type" value="Genomic_DNA"/>
</dbReference>
<sequence>MKKIMERVINQITDHKAEADLIYSTSKALSMSAQNGEISSYKVSSSEILGVRVIKDGRVGISYTEALDEESLQFMIKHALQNAEISEPNPNERIMELTGHLADEESHPEPEVDIALKTKKALELESVVKMMDQRVVSVPHNGFSENEYKSLYLSSRGRSTSYLDKSYSISSSALLDEKGKKAIFYDFNLAKTFEELQWNKVIETSLFHARNLLEEETLPSGKYEVKFTEDCLKQLLDCFSNFYSGKSAMDKMNPWDQKLGAEVMSKDITIVDHPTYEHSFRTSLFDSEGVERKPLTLVKDGVLQSFYHNSMTANHFKTKTTGHASRSAGSSLGIAGNDLLVMGKNKKELPQRYLEVIQMDGLYSGANRVKGTFSVAIKGYVWEYGERTKTFGNITLSGNLMEMFMNVDVVGEGLEASRDHSFFSVPLIFHNLSIAGA</sequence>
<comment type="similarity">
    <text evidence="1">Belongs to the peptidase U62 family.</text>
</comment>
<evidence type="ECO:0000259" key="2">
    <source>
        <dbReference type="Pfam" id="PF01523"/>
    </source>
</evidence>
<feature type="domain" description="Metalloprotease TldD/E central" evidence="4">
    <location>
        <begin position="108"/>
        <end position="196"/>
    </location>
</feature>
<evidence type="ECO:0000256" key="1">
    <source>
        <dbReference type="ARBA" id="ARBA00005836"/>
    </source>
</evidence>
<dbReference type="GO" id="GO:0005829">
    <property type="term" value="C:cytosol"/>
    <property type="evidence" value="ECO:0007669"/>
    <property type="project" value="TreeGrafter"/>
</dbReference>
<feature type="domain" description="Metalloprotease TldD/E N-terminal" evidence="2">
    <location>
        <begin position="19"/>
        <end position="83"/>
    </location>
</feature>
<evidence type="ECO:0000259" key="3">
    <source>
        <dbReference type="Pfam" id="PF19289"/>
    </source>
</evidence>
<accession>A0AAX4HUE7</accession>
<dbReference type="RefSeq" id="WP_321399398.1">
    <property type="nucleotide sequence ID" value="NZ_CP139487.1"/>
</dbReference>
<dbReference type="PANTHER" id="PTHR43421:SF1">
    <property type="entry name" value="METALLOPROTEASE PMBA"/>
    <property type="match status" value="1"/>
</dbReference>
<dbReference type="InterPro" id="IPR036059">
    <property type="entry name" value="TldD/PmbA_sf"/>
</dbReference>
<dbReference type="Proteomes" id="UP001324634">
    <property type="component" value="Chromosome"/>
</dbReference>
<evidence type="ECO:0000313" key="6">
    <source>
        <dbReference type="Proteomes" id="UP001324634"/>
    </source>
</evidence>
<gene>
    <name evidence="5" type="ORF">SOO65_08645</name>
</gene>
<evidence type="ECO:0000313" key="5">
    <source>
        <dbReference type="EMBL" id="WPU66815.1"/>
    </source>
</evidence>